<reference evidence="2" key="1">
    <citation type="submission" date="2022-08" db="UniProtKB">
        <authorList>
            <consortium name="EnsemblMetazoa"/>
        </authorList>
    </citation>
    <scope>IDENTIFICATION</scope>
    <source>
        <strain evidence="2">05x7-T-G4-1.051#20</strain>
    </source>
</reference>
<keyword evidence="1" id="KW-0732">Signal</keyword>
<dbReference type="Proteomes" id="UP000005408">
    <property type="component" value="Unassembled WGS sequence"/>
</dbReference>
<keyword evidence="3" id="KW-1185">Reference proteome</keyword>
<evidence type="ECO:0000313" key="2">
    <source>
        <dbReference type="EnsemblMetazoa" id="G3799.1:cds"/>
    </source>
</evidence>
<dbReference type="AlphaFoldDB" id="A0A8W8MZX1"/>
<protein>
    <submittedName>
        <fullName evidence="2">Uncharacterized protein</fullName>
    </submittedName>
</protein>
<evidence type="ECO:0000256" key="1">
    <source>
        <dbReference type="SAM" id="SignalP"/>
    </source>
</evidence>
<feature type="chain" id="PRO_5036493636" evidence="1">
    <location>
        <begin position="22"/>
        <end position="109"/>
    </location>
</feature>
<name>A0A8W8MZX1_MAGGI</name>
<evidence type="ECO:0000313" key="3">
    <source>
        <dbReference type="Proteomes" id="UP000005408"/>
    </source>
</evidence>
<sequence length="109" mass="12339">MRSGFLIVCLFLVNHANLKNAQDISGNTLSSELDKLADSIGWSFLQGEYKKLQYQETRTDGEKQVQEVKIGGRMIEVDNALKKLKEAVKKDQLSSAVVPQDFCVDREYQ</sequence>
<proteinExistence type="predicted"/>
<organism evidence="2 3">
    <name type="scientific">Magallana gigas</name>
    <name type="common">Pacific oyster</name>
    <name type="synonym">Crassostrea gigas</name>
    <dbReference type="NCBI Taxonomy" id="29159"/>
    <lineage>
        <taxon>Eukaryota</taxon>
        <taxon>Metazoa</taxon>
        <taxon>Spiralia</taxon>
        <taxon>Lophotrochozoa</taxon>
        <taxon>Mollusca</taxon>
        <taxon>Bivalvia</taxon>
        <taxon>Autobranchia</taxon>
        <taxon>Pteriomorphia</taxon>
        <taxon>Ostreida</taxon>
        <taxon>Ostreoidea</taxon>
        <taxon>Ostreidae</taxon>
        <taxon>Magallana</taxon>
    </lineage>
</organism>
<accession>A0A8W8MZX1</accession>
<dbReference type="EnsemblMetazoa" id="G3799.1">
    <property type="protein sequence ID" value="G3799.1:cds"/>
    <property type="gene ID" value="G3799"/>
</dbReference>
<feature type="signal peptide" evidence="1">
    <location>
        <begin position="1"/>
        <end position="21"/>
    </location>
</feature>